<dbReference type="InterPro" id="IPR004358">
    <property type="entry name" value="Sig_transdc_His_kin-like_C"/>
</dbReference>
<dbReference type="PANTHER" id="PTHR43047">
    <property type="entry name" value="TWO-COMPONENT HISTIDINE PROTEIN KINASE"/>
    <property type="match status" value="1"/>
</dbReference>
<evidence type="ECO:0000256" key="11">
    <source>
        <dbReference type="PROSITE-ProRule" id="PRU00169"/>
    </source>
</evidence>
<feature type="domain" description="Histidine kinase" evidence="13">
    <location>
        <begin position="348"/>
        <end position="571"/>
    </location>
</feature>
<dbReference type="FunFam" id="3.30.565.10:FF:000010">
    <property type="entry name" value="Sensor histidine kinase RcsC"/>
    <property type="match status" value="1"/>
</dbReference>
<dbReference type="NCBIfam" id="TIGR00229">
    <property type="entry name" value="sensory_box"/>
    <property type="match status" value="1"/>
</dbReference>
<evidence type="ECO:0000256" key="2">
    <source>
        <dbReference type="ARBA" id="ARBA00012438"/>
    </source>
</evidence>
<dbReference type="STRING" id="573370.DMR_11060"/>
<dbReference type="SMART" id="SM00091">
    <property type="entry name" value="PAS"/>
    <property type="match status" value="2"/>
</dbReference>
<dbReference type="InterPro" id="IPR003661">
    <property type="entry name" value="HisK_dim/P_dom"/>
</dbReference>
<dbReference type="CDD" id="cd16922">
    <property type="entry name" value="HATPase_EvgS-ArcB-TorS-like"/>
    <property type="match status" value="1"/>
</dbReference>
<dbReference type="SMART" id="SM00388">
    <property type="entry name" value="HisKA"/>
    <property type="match status" value="1"/>
</dbReference>
<dbReference type="PRINTS" id="PR00344">
    <property type="entry name" value="BCTRLSENSOR"/>
</dbReference>
<keyword evidence="3 11" id="KW-0597">Phosphoprotein</keyword>
<dbReference type="HOGENOM" id="CLU_000445_114_15_7"/>
<dbReference type="InterPro" id="IPR005467">
    <property type="entry name" value="His_kinase_dom"/>
</dbReference>
<dbReference type="eggNOG" id="COG2205">
    <property type="taxonomic scope" value="Bacteria"/>
</dbReference>
<dbReference type="Pfam" id="PF00512">
    <property type="entry name" value="HisKA"/>
    <property type="match status" value="1"/>
</dbReference>
<evidence type="ECO:0000256" key="7">
    <source>
        <dbReference type="ARBA" id="ARBA00022840"/>
    </source>
</evidence>
<evidence type="ECO:0000256" key="8">
    <source>
        <dbReference type="ARBA" id="ARBA00023012"/>
    </source>
</evidence>
<comment type="subunit">
    <text evidence="9">At low DSF concentrations, interacts with RpfF.</text>
</comment>
<keyword evidence="8" id="KW-0902">Two-component regulatory system</keyword>
<dbReference type="RefSeq" id="WP_015859825.1">
    <property type="nucleotide sequence ID" value="NC_012796.1"/>
</dbReference>
<dbReference type="InterPro" id="IPR036097">
    <property type="entry name" value="HisK_dim/P_sf"/>
</dbReference>
<dbReference type="CDD" id="cd00082">
    <property type="entry name" value="HisKA"/>
    <property type="match status" value="1"/>
</dbReference>
<protein>
    <recommendedName>
        <fullName evidence="10">Sensory/regulatory protein RpfC</fullName>
        <ecNumber evidence="2">2.7.13.3</ecNumber>
    </recommendedName>
</protein>
<keyword evidence="6" id="KW-0418">Kinase</keyword>
<dbReference type="Pfam" id="PF00989">
    <property type="entry name" value="PAS"/>
    <property type="match status" value="1"/>
</dbReference>
<evidence type="ECO:0000259" key="14">
    <source>
        <dbReference type="PROSITE" id="PS50110"/>
    </source>
</evidence>
<evidence type="ECO:0000313" key="17">
    <source>
        <dbReference type="Proteomes" id="UP000009071"/>
    </source>
</evidence>
<dbReference type="Gene3D" id="1.10.287.130">
    <property type="match status" value="1"/>
</dbReference>
<evidence type="ECO:0000259" key="15">
    <source>
        <dbReference type="PROSITE" id="PS50112"/>
    </source>
</evidence>
<dbReference type="GO" id="GO:0000155">
    <property type="term" value="F:phosphorelay sensor kinase activity"/>
    <property type="evidence" value="ECO:0007669"/>
    <property type="project" value="InterPro"/>
</dbReference>
<gene>
    <name evidence="16" type="ordered locus">DMR_11060</name>
</gene>
<feature type="domain" description="Response regulatory" evidence="14">
    <location>
        <begin position="593"/>
        <end position="710"/>
    </location>
</feature>
<dbReference type="FunFam" id="1.10.287.130:FF:000002">
    <property type="entry name" value="Two-component osmosensing histidine kinase"/>
    <property type="match status" value="1"/>
</dbReference>
<reference evidence="16 17" key="1">
    <citation type="journal article" date="2009" name="Genome Res.">
        <title>Whole genome sequence of Desulfovibrio magneticus strain RS-1 revealed common gene clusters in magnetotactic bacteria.</title>
        <authorList>
            <person name="Nakazawa H."/>
            <person name="Arakaki A."/>
            <person name="Narita-Yamada S."/>
            <person name="Yashiro I."/>
            <person name="Jinno K."/>
            <person name="Aoki N."/>
            <person name="Tsuruyama A."/>
            <person name="Okamura Y."/>
            <person name="Tanikawa S."/>
            <person name="Fujita N."/>
            <person name="Takeyama H."/>
            <person name="Matsunaga T."/>
        </authorList>
    </citation>
    <scope>NUCLEOTIDE SEQUENCE [LARGE SCALE GENOMIC DNA]</scope>
    <source>
        <strain evidence="17">ATCC 700980 / DSM 13731 / RS-1</strain>
    </source>
</reference>
<dbReference type="CDD" id="cd00130">
    <property type="entry name" value="PAS"/>
    <property type="match status" value="1"/>
</dbReference>
<evidence type="ECO:0000256" key="3">
    <source>
        <dbReference type="ARBA" id="ARBA00022553"/>
    </source>
</evidence>
<dbReference type="GO" id="GO:0005524">
    <property type="term" value="F:ATP binding"/>
    <property type="evidence" value="ECO:0007669"/>
    <property type="project" value="UniProtKB-KW"/>
</dbReference>
<dbReference type="InterPro" id="IPR035965">
    <property type="entry name" value="PAS-like_dom_sf"/>
</dbReference>
<dbReference type="SMART" id="SM00448">
    <property type="entry name" value="REC"/>
    <property type="match status" value="1"/>
</dbReference>
<dbReference type="EC" id="2.7.13.3" evidence="2"/>
<dbReference type="InterPro" id="IPR000014">
    <property type="entry name" value="PAS"/>
</dbReference>
<evidence type="ECO:0000256" key="4">
    <source>
        <dbReference type="ARBA" id="ARBA00022679"/>
    </source>
</evidence>
<evidence type="ECO:0000256" key="1">
    <source>
        <dbReference type="ARBA" id="ARBA00000085"/>
    </source>
</evidence>
<evidence type="ECO:0000256" key="5">
    <source>
        <dbReference type="ARBA" id="ARBA00022741"/>
    </source>
</evidence>
<feature type="domain" description="PAS" evidence="15">
    <location>
        <begin position="66"/>
        <end position="136"/>
    </location>
</feature>
<dbReference type="PROSITE" id="PS50109">
    <property type="entry name" value="HIS_KIN"/>
    <property type="match status" value="1"/>
</dbReference>
<dbReference type="Gene3D" id="3.30.565.10">
    <property type="entry name" value="Histidine kinase-like ATPase, C-terminal domain"/>
    <property type="match status" value="1"/>
</dbReference>
<dbReference type="SUPFAM" id="SSF55874">
    <property type="entry name" value="ATPase domain of HSP90 chaperone/DNA topoisomerase II/histidine kinase"/>
    <property type="match status" value="1"/>
</dbReference>
<feature type="modified residue" description="4-aspartylphosphate" evidence="11">
    <location>
        <position position="642"/>
    </location>
</feature>
<dbReference type="SUPFAM" id="SSF55785">
    <property type="entry name" value="PYP-like sensor domain (PAS domain)"/>
    <property type="match status" value="2"/>
</dbReference>
<dbReference type="Pfam" id="PF02518">
    <property type="entry name" value="HATPase_c"/>
    <property type="match status" value="1"/>
</dbReference>
<name>C4XLK9_SOLM1</name>
<keyword evidence="7" id="KW-0067">ATP-binding</keyword>
<keyword evidence="17" id="KW-1185">Reference proteome</keyword>
<dbReference type="Pfam" id="PF00072">
    <property type="entry name" value="Response_reg"/>
    <property type="match status" value="1"/>
</dbReference>
<evidence type="ECO:0000256" key="12">
    <source>
        <dbReference type="SAM" id="Coils"/>
    </source>
</evidence>
<accession>C4XLK9</accession>
<dbReference type="CDD" id="cd17546">
    <property type="entry name" value="REC_hyHK_CKI1_RcsC-like"/>
    <property type="match status" value="1"/>
</dbReference>
<dbReference type="Proteomes" id="UP000009071">
    <property type="component" value="Chromosome"/>
</dbReference>
<evidence type="ECO:0000259" key="13">
    <source>
        <dbReference type="PROSITE" id="PS50109"/>
    </source>
</evidence>
<dbReference type="Gene3D" id="3.30.450.20">
    <property type="entry name" value="PAS domain"/>
    <property type="match status" value="2"/>
</dbReference>
<dbReference type="InterPro" id="IPR001789">
    <property type="entry name" value="Sig_transdc_resp-reg_receiver"/>
</dbReference>
<feature type="coiled-coil region" evidence="12">
    <location>
        <begin position="39"/>
        <end position="69"/>
    </location>
</feature>
<dbReference type="InterPro" id="IPR011006">
    <property type="entry name" value="CheY-like_superfamily"/>
</dbReference>
<dbReference type="PROSITE" id="PS50112">
    <property type="entry name" value="PAS"/>
    <property type="match status" value="1"/>
</dbReference>
<dbReference type="OrthoDB" id="5383323at2"/>
<keyword evidence="5" id="KW-0547">Nucleotide-binding</keyword>
<organism evidence="16 17">
    <name type="scientific">Solidesulfovibrio magneticus (strain ATCC 700980 / DSM 13731 / RS-1)</name>
    <name type="common">Desulfovibrio magneticus</name>
    <dbReference type="NCBI Taxonomy" id="573370"/>
    <lineage>
        <taxon>Bacteria</taxon>
        <taxon>Pseudomonadati</taxon>
        <taxon>Thermodesulfobacteriota</taxon>
        <taxon>Desulfovibrionia</taxon>
        <taxon>Desulfovibrionales</taxon>
        <taxon>Desulfovibrionaceae</taxon>
        <taxon>Solidesulfovibrio</taxon>
    </lineage>
</organism>
<dbReference type="InterPro" id="IPR013767">
    <property type="entry name" value="PAS_fold"/>
</dbReference>
<dbReference type="InterPro" id="IPR036890">
    <property type="entry name" value="HATPase_C_sf"/>
</dbReference>
<keyword evidence="4" id="KW-0808">Transferase</keyword>
<dbReference type="SMART" id="SM00387">
    <property type="entry name" value="HATPase_c"/>
    <property type="match status" value="1"/>
</dbReference>
<sequence>MTSDKLPAAQGLRERAEQLLQAHGVAGRSLSPEENQAVIHELQVHQIELELQNEELQRSQVELALALERFSILFHKAPVGYVVLDKDAMIQEVNHTFLDMIGWTGRKPVGRPFFEYIAEPARPVFVARYRALFKSPEGKKVETVLDVHGGVDKPVLLEACVHEQPAGLEKPGPAPQLFLAVSDISARRKAEEALMESERFARGTLDGLSAHIAIVDEAGNILAVNSAWRAFAADASCTPGAVSEGANYFRACQGAIGDEADTAGRIARAIREVLAGRLPFFSLEYPCHSPTEKRWFQVRVTRFPGDGPARAVVAHENVTERVQATAALASAKEAAEAAARAKSEFLANMSHEIRTPLNGVMGMLQLLKLTGCDEERNDFIKLAYDSSERLLQLLNNILDISRIEAGRTVMVQEPFSPLELLQEPVLLFQGMAKAKNVTMAFSADDGLPEQVTGDVPKIRQVLFNLVGNAVKFTQNGQVRLAVAYAGSPASSDKATLVVTVADTGKGISAELLPELFQPFTQGDSSFKKQYAGTGLGLSIVKRLVCLMGGALCLESVEGEGTTVHLSVPVTLPVPREADLPRAPDAEVAPRRYRILLAEDDAINRMVAVGMLGKLGHQVTVAQNGREALLLLDAQSFDLMLLDVQMPVMNGVEVAKAVREGWGGRPDMPLVATTAYSMNSQCENFLEAGMNECLVKPLEYDTLKHAISRVMEAWEKGQKHIA</sequence>
<dbReference type="EMBL" id="AP010904">
    <property type="protein sequence ID" value="BAH74597.1"/>
    <property type="molecule type" value="Genomic_DNA"/>
</dbReference>
<dbReference type="SUPFAM" id="SSF52172">
    <property type="entry name" value="CheY-like"/>
    <property type="match status" value="1"/>
</dbReference>
<dbReference type="PROSITE" id="PS50110">
    <property type="entry name" value="RESPONSE_REGULATORY"/>
    <property type="match status" value="1"/>
</dbReference>
<dbReference type="InterPro" id="IPR003594">
    <property type="entry name" value="HATPase_dom"/>
</dbReference>
<dbReference type="InterPro" id="IPR013656">
    <property type="entry name" value="PAS_4"/>
</dbReference>
<dbReference type="PANTHER" id="PTHR43047:SF78">
    <property type="entry name" value="SENSORY_REGULATORY PROTEIN RPFC"/>
    <property type="match status" value="1"/>
</dbReference>
<comment type="catalytic activity">
    <reaction evidence="1">
        <text>ATP + protein L-histidine = ADP + protein N-phospho-L-histidine.</text>
        <dbReference type="EC" id="2.7.13.3"/>
    </reaction>
</comment>
<keyword evidence="12" id="KW-0175">Coiled coil</keyword>
<dbReference type="GO" id="GO:0006355">
    <property type="term" value="P:regulation of DNA-templated transcription"/>
    <property type="evidence" value="ECO:0007669"/>
    <property type="project" value="InterPro"/>
</dbReference>
<evidence type="ECO:0000256" key="6">
    <source>
        <dbReference type="ARBA" id="ARBA00022777"/>
    </source>
</evidence>
<evidence type="ECO:0000313" key="16">
    <source>
        <dbReference type="EMBL" id="BAH74597.1"/>
    </source>
</evidence>
<evidence type="ECO:0000256" key="10">
    <source>
        <dbReference type="ARBA" id="ARBA00068150"/>
    </source>
</evidence>
<dbReference type="SUPFAM" id="SSF47384">
    <property type="entry name" value="Homodimeric domain of signal transducing histidine kinase"/>
    <property type="match status" value="1"/>
</dbReference>
<dbReference type="Gene3D" id="3.40.50.2300">
    <property type="match status" value="1"/>
</dbReference>
<dbReference type="Pfam" id="PF08448">
    <property type="entry name" value="PAS_4"/>
    <property type="match status" value="1"/>
</dbReference>
<evidence type="ECO:0000256" key="9">
    <source>
        <dbReference type="ARBA" id="ARBA00064003"/>
    </source>
</evidence>
<dbReference type="KEGG" id="dma:DMR_11060"/>
<proteinExistence type="predicted"/>
<dbReference type="AlphaFoldDB" id="C4XLK9"/>